<evidence type="ECO:0000256" key="12">
    <source>
        <dbReference type="ARBA" id="ARBA00023173"/>
    </source>
</evidence>
<evidence type="ECO:0000256" key="20">
    <source>
        <dbReference type="RuleBase" id="RU000687"/>
    </source>
</evidence>
<keyword evidence="9 20" id="KW-0472">Membrane</keyword>
<evidence type="ECO:0000256" key="14">
    <source>
        <dbReference type="ARBA" id="ARBA00023214"/>
    </source>
</evidence>
<dbReference type="InterPro" id="IPR006029">
    <property type="entry name" value="Neurotrans-gated_channel_TM"/>
</dbReference>
<dbReference type="GO" id="GO:0034707">
    <property type="term" value="C:chloride channel complex"/>
    <property type="evidence" value="ECO:0007669"/>
    <property type="project" value="UniProtKB-KW"/>
</dbReference>
<evidence type="ECO:0000256" key="8">
    <source>
        <dbReference type="ARBA" id="ARBA00023065"/>
    </source>
</evidence>
<name>C8CGT5_RHIMP</name>
<feature type="chain" id="PRO_5022269961" description="Gamma-aminobutyric acid receptor subunit beta" evidence="20">
    <location>
        <begin position="24"/>
        <end position="537"/>
    </location>
</feature>
<dbReference type="PRINTS" id="PR00252">
    <property type="entry name" value="NRIONCHANNEL"/>
</dbReference>
<feature type="transmembrane region" description="Helical" evidence="20">
    <location>
        <begin position="318"/>
        <end position="339"/>
    </location>
</feature>
<dbReference type="Gene3D" id="2.70.170.10">
    <property type="entry name" value="Neurotransmitter-gated ion-channel ligand-binding domain"/>
    <property type="match status" value="1"/>
</dbReference>
<sequence>MRQAMAFSCWSFVLFVAVAVTSAGRDNGPAPLRPGQTQRGQNITQILNAFFTRGYDRRVRPNYGGVPVEVGVTMQIISISTVSEVQMDFTSDFYFRQSWRDERLSFQKSPDLESMTVGAEVAERIWVPDTFFANEKSAYFHAATTPNTFLRIGSGGEVFRSIRLTVTASCPMDLRYFPMDRQACTIEIESFGYTMKDIRYRWSDGDTSVRIAKEVELPQFKVLGHVQKAKEVALTTGNYSRLVCEIRFARSMGYYLIQIYIPAGLIVVISWVSFWLHRNASPARVALGVTTVLTMTTLMSSTNAALPKISYVKSIDVYLGTCFVMVFTALLEYAAVGYLGKRITMRKTRCQQLAKLAEQHRQRCAAASSNEPSSEPLLASPEVSIVKTVGSCQVCPAAVASQGQPREAPPTGFTMGRRGADQCCPGLQGSCQVCPAAVASQTQQQAPPPGIPMEVRLKMVDPKGFSKSSTLENTVNGAPDIEAAFCKNPNKLFGVSPSDIDKYSRVVFPVCFVCFNLMYWIIYLHISDVLPDDVGDD</sequence>
<dbReference type="InterPro" id="IPR006028">
    <property type="entry name" value="GABAA/Glycine_rcpt"/>
</dbReference>
<evidence type="ECO:0000256" key="18">
    <source>
        <dbReference type="ARBA" id="ARBA00034104"/>
    </source>
</evidence>
<dbReference type="AlphaFoldDB" id="C8CGT5"/>
<feature type="transmembrane region" description="Helical" evidence="20">
    <location>
        <begin position="506"/>
        <end position="526"/>
    </location>
</feature>
<dbReference type="PRINTS" id="PR00253">
    <property type="entry name" value="GABAARECEPTR"/>
</dbReference>
<keyword evidence="3" id="KW-1003">Cell membrane</keyword>
<gene>
    <name evidence="23" type="primary">GABA</name>
</gene>
<dbReference type="CDD" id="cd19008">
    <property type="entry name" value="LGIC_ECD_GABAR_RDL-like"/>
    <property type="match status" value="1"/>
</dbReference>
<keyword evidence="6 20" id="KW-1133">Transmembrane helix</keyword>
<dbReference type="EMBL" id="GQ398111">
    <property type="protein sequence ID" value="ACV07674.1"/>
    <property type="molecule type" value="mRNA"/>
</dbReference>
<keyword evidence="7" id="KW-0770">Synapse</keyword>
<keyword evidence="5 20" id="KW-0732">Signal</keyword>
<evidence type="ECO:0000256" key="16">
    <source>
        <dbReference type="ARBA" id="ARBA00023286"/>
    </source>
</evidence>
<protein>
    <recommendedName>
        <fullName evidence="19">Gamma-aminobutyric acid receptor subunit beta</fullName>
    </recommendedName>
</protein>
<dbReference type="InterPro" id="IPR038050">
    <property type="entry name" value="Neuro_actylchol_rec"/>
</dbReference>
<organism evidence="23">
    <name type="scientific">Rhipicephalus microplus</name>
    <name type="common">Cattle tick</name>
    <name type="synonym">Boophilus microplus</name>
    <dbReference type="NCBI Taxonomy" id="6941"/>
    <lineage>
        <taxon>Eukaryota</taxon>
        <taxon>Metazoa</taxon>
        <taxon>Ecdysozoa</taxon>
        <taxon>Arthropoda</taxon>
        <taxon>Chelicerata</taxon>
        <taxon>Arachnida</taxon>
        <taxon>Acari</taxon>
        <taxon>Parasitiformes</taxon>
        <taxon>Ixodida</taxon>
        <taxon>Ixodoidea</taxon>
        <taxon>Ixodidae</taxon>
        <taxon>Rhipicephalinae</taxon>
        <taxon>Rhipicephalus</taxon>
        <taxon>Boophilus</taxon>
    </lineage>
</organism>
<feature type="domain" description="Neurotransmitter-gated ion-channel transmembrane" evidence="22">
    <location>
        <begin position="259"/>
        <end position="520"/>
    </location>
</feature>
<evidence type="ECO:0000256" key="5">
    <source>
        <dbReference type="ARBA" id="ARBA00022729"/>
    </source>
</evidence>
<dbReference type="VEuPathDB" id="VectorBase:LOC119170192"/>
<evidence type="ECO:0000256" key="2">
    <source>
        <dbReference type="ARBA" id="ARBA00022448"/>
    </source>
</evidence>
<feature type="transmembrane region" description="Helical" evidence="20">
    <location>
        <begin position="285"/>
        <end position="306"/>
    </location>
</feature>
<evidence type="ECO:0000256" key="3">
    <source>
        <dbReference type="ARBA" id="ARBA00022475"/>
    </source>
</evidence>
<accession>C8CGT5</accession>
<evidence type="ECO:0000256" key="15">
    <source>
        <dbReference type="ARBA" id="ARBA00023257"/>
    </source>
</evidence>
<dbReference type="InterPro" id="IPR006202">
    <property type="entry name" value="Neur_chan_lig-bd"/>
</dbReference>
<dbReference type="OrthoDB" id="8890589at2759"/>
<dbReference type="Gene3D" id="1.20.58.390">
    <property type="entry name" value="Neurotransmitter-gated ion-channel transmembrane domain"/>
    <property type="match status" value="1"/>
</dbReference>
<evidence type="ECO:0000256" key="17">
    <source>
        <dbReference type="ARBA" id="ARBA00023303"/>
    </source>
</evidence>
<dbReference type="FunFam" id="2.70.170.10:FF:000021">
    <property type="entry name" value="Gamma-aminobutyric acid receptor isoform 3b"/>
    <property type="match status" value="1"/>
</dbReference>
<dbReference type="CDD" id="cd19049">
    <property type="entry name" value="LGIC_TM_anion"/>
    <property type="match status" value="1"/>
</dbReference>
<dbReference type="InterPro" id="IPR002289">
    <property type="entry name" value="GABAAb_rcpt"/>
</dbReference>
<dbReference type="SUPFAM" id="SSF90112">
    <property type="entry name" value="Neurotransmitter-gated ion-channel transmembrane pore"/>
    <property type="match status" value="1"/>
</dbReference>
<dbReference type="InterPro" id="IPR018000">
    <property type="entry name" value="Neurotransmitter_ion_chnl_CS"/>
</dbReference>
<evidence type="ECO:0000256" key="10">
    <source>
        <dbReference type="ARBA" id="ARBA00023157"/>
    </source>
</evidence>
<reference evidence="23" key="1">
    <citation type="submission" date="2009-07" db="EMBL/GenBank/DDBJ databases">
        <title>Identification of a dieldrin associated mutation in Rhipicephalus (Boophilus) microplus.</title>
        <authorList>
            <person name="Hope M."/>
            <person name="Menzies M."/>
            <person name="Kemp D."/>
        </authorList>
    </citation>
    <scope>NUCLEOTIDE SEQUENCE</scope>
</reference>
<evidence type="ECO:0000256" key="7">
    <source>
        <dbReference type="ARBA" id="ARBA00023018"/>
    </source>
</evidence>
<dbReference type="PROSITE" id="PS00236">
    <property type="entry name" value="NEUROTR_ION_CHANNEL"/>
    <property type="match status" value="1"/>
</dbReference>
<evidence type="ECO:0000256" key="9">
    <source>
        <dbReference type="ARBA" id="ARBA00023136"/>
    </source>
</evidence>
<evidence type="ECO:0000256" key="13">
    <source>
        <dbReference type="ARBA" id="ARBA00023180"/>
    </source>
</evidence>
<evidence type="ECO:0000313" key="23">
    <source>
        <dbReference type="EMBL" id="ACV07674.1"/>
    </source>
</evidence>
<keyword evidence="15" id="KW-0628">Postsynaptic cell membrane</keyword>
<dbReference type="GO" id="GO:0004890">
    <property type="term" value="F:GABA-A receptor activity"/>
    <property type="evidence" value="ECO:0007669"/>
    <property type="project" value="InterPro"/>
</dbReference>
<keyword evidence="16" id="KW-1071">Ligand-gated ion channel</keyword>
<comment type="similarity">
    <text evidence="1">Belongs to the ligand-gated ion channel (TC 1.A.9) family. Gamma-aminobutyric acid receptor (TC 1.A.9.5) subfamily.</text>
</comment>
<keyword evidence="2 20" id="KW-0813">Transport</keyword>
<evidence type="ECO:0000256" key="19">
    <source>
        <dbReference type="ARBA" id="ARBA00071250"/>
    </source>
</evidence>
<dbReference type="GO" id="GO:0005230">
    <property type="term" value="F:extracellular ligand-gated monoatomic ion channel activity"/>
    <property type="evidence" value="ECO:0007669"/>
    <property type="project" value="InterPro"/>
</dbReference>
<dbReference type="SUPFAM" id="SSF63712">
    <property type="entry name" value="Nicotinic receptor ligand binding domain-like"/>
    <property type="match status" value="1"/>
</dbReference>
<keyword evidence="12" id="KW-0869">Chloride channel</keyword>
<dbReference type="PRINTS" id="PR01160">
    <property type="entry name" value="GABAARBETA"/>
</dbReference>
<keyword evidence="10" id="KW-1015">Disulfide bond</keyword>
<feature type="signal peptide" evidence="20">
    <location>
        <begin position="1"/>
        <end position="23"/>
    </location>
</feature>
<evidence type="ECO:0000256" key="4">
    <source>
        <dbReference type="ARBA" id="ARBA00022692"/>
    </source>
</evidence>
<dbReference type="FunFam" id="1.20.58.390:FF:000067">
    <property type="entry name" value="Glycine receptor subunit alpha-2"/>
    <property type="match status" value="1"/>
</dbReference>
<comment type="subcellular location">
    <subcellularLocation>
        <location evidence="18">Postsynaptic cell membrane</location>
        <topology evidence="18">Multi-pass membrane protein</topology>
    </subcellularLocation>
</comment>
<dbReference type="InterPro" id="IPR036734">
    <property type="entry name" value="Neur_chan_lig-bd_sf"/>
</dbReference>
<dbReference type="InterPro" id="IPR036719">
    <property type="entry name" value="Neuro-gated_channel_TM_sf"/>
</dbReference>
<keyword evidence="4 20" id="KW-0812">Transmembrane</keyword>
<dbReference type="NCBIfam" id="TIGR00860">
    <property type="entry name" value="LIC"/>
    <property type="match status" value="1"/>
</dbReference>
<keyword evidence="17 20" id="KW-0407">Ion channel</keyword>
<evidence type="ECO:0000256" key="6">
    <source>
        <dbReference type="ARBA" id="ARBA00022989"/>
    </source>
</evidence>
<dbReference type="GO" id="GO:0005254">
    <property type="term" value="F:chloride channel activity"/>
    <property type="evidence" value="ECO:0007669"/>
    <property type="project" value="UniProtKB-KW"/>
</dbReference>
<dbReference type="TCDB" id="1.A.9.5.10">
    <property type="family name" value="the neurotransmitter receptor, cys loop, ligand-gated ion channel (lic) family"/>
</dbReference>
<dbReference type="PANTHER" id="PTHR18945">
    <property type="entry name" value="NEUROTRANSMITTER GATED ION CHANNEL"/>
    <property type="match status" value="1"/>
</dbReference>
<evidence type="ECO:0000259" key="21">
    <source>
        <dbReference type="Pfam" id="PF02931"/>
    </source>
</evidence>
<dbReference type="InterPro" id="IPR006201">
    <property type="entry name" value="Neur_channel"/>
</dbReference>
<dbReference type="Pfam" id="PF02932">
    <property type="entry name" value="Neur_chan_memb"/>
    <property type="match status" value="1"/>
</dbReference>
<feature type="transmembrane region" description="Helical" evidence="20">
    <location>
        <begin position="252"/>
        <end position="276"/>
    </location>
</feature>
<keyword evidence="11" id="KW-0675">Receptor</keyword>
<dbReference type="SMR" id="C8CGT5"/>
<evidence type="ECO:0000259" key="22">
    <source>
        <dbReference type="Pfam" id="PF02932"/>
    </source>
</evidence>
<feature type="domain" description="Neurotransmitter-gated ion-channel ligand-binding" evidence="21">
    <location>
        <begin position="45"/>
        <end position="248"/>
    </location>
</feature>
<dbReference type="GO" id="GO:0099095">
    <property type="term" value="F:ligand-gated monoatomic anion channel activity"/>
    <property type="evidence" value="ECO:0007669"/>
    <property type="project" value="UniProtKB-ARBA"/>
</dbReference>
<evidence type="ECO:0000256" key="11">
    <source>
        <dbReference type="ARBA" id="ARBA00023170"/>
    </source>
</evidence>
<proteinExistence type="evidence at transcript level"/>
<evidence type="ECO:0000256" key="1">
    <source>
        <dbReference type="ARBA" id="ARBA00010180"/>
    </source>
</evidence>
<dbReference type="Pfam" id="PF02931">
    <property type="entry name" value="Neur_chan_LBD"/>
    <property type="match status" value="1"/>
</dbReference>
<keyword evidence="14" id="KW-0868">Chloride</keyword>
<keyword evidence="13" id="KW-0325">Glycoprotein</keyword>
<dbReference type="GO" id="GO:0045211">
    <property type="term" value="C:postsynaptic membrane"/>
    <property type="evidence" value="ECO:0007669"/>
    <property type="project" value="UniProtKB-SubCell"/>
</dbReference>
<keyword evidence="8 20" id="KW-0406">Ion transport</keyword>